<sequence>MEYLILASIGFIAALTPGPDIFYVIKQGLCSGLKKALIAVLGILTGNIIYLSLVAVGLSGIGKNIYFQIIVGMFGSVYLFKIAFTIFKEKVHLNLVCKASKDIYKEALLLNLSNPKAMIFFAVIIAPFMSKNIMLSCVSLFLGICIAFISGAVVSSKITIKDNWLNITNKFAAVLFFFFGMKLLLFAIENIEKIISK</sequence>
<comment type="subcellular location">
    <subcellularLocation>
        <location evidence="1">Cell membrane</location>
        <topology evidence="1">Multi-pass membrane protein</topology>
    </subcellularLocation>
</comment>
<keyword evidence="5 6" id="KW-0472">Membrane</keyword>
<dbReference type="PANTHER" id="PTHR30086">
    <property type="entry name" value="ARGININE EXPORTER PROTEIN ARGO"/>
    <property type="match status" value="1"/>
</dbReference>
<evidence type="ECO:0000256" key="2">
    <source>
        <dbReference type="ARBA" id="ARBA00022475"/>
    </source>
</evidence>
<evidence type="ECO:0000256" key="1">
    <source>
        <dbReference type="ARBA" id="ARBA00004651"/>
    </source>
</evidence>
<evidence type="ECO:0000256" key="6">
    <source>
        <dbReference type="SAM" id="Phobius"/>
    </source>
</evidence>
<gene>
    <name evidence="7" type="ORF">LNAT_P0848</name>
</gene>
<dbReference type="InterPro" id="IPR001123">
    <property type="entry name" value="LeuE-type"/>
</dbReference>
<protein>
    <recommendedName>
        <fullName evidence="9">Threonine/homoserine/homoserine lactone efflux protein</fullName>
    </recommendedName>
</protein>
<feature type="transmembrane region" description="Helical" evidence="6">
    <location>
        <begin position="65"/>
        <end position="87"/>
    </location>
</feature>
<keyword evidence="2" id="KW-1003">Cell membrane</keyword>
<feature type="transmembrane region" description="Helical" evidence="6">
    <location>
        <begin position="133"/>
        <end position="155"/>
    </location>
</feature>
<keyword evidence="3 6" id="KW-0812">Transmembrane</keyword>
<name>A0A292Y9I5_9BACT</name>
<proteinExistence type="predicted"/>
<dbReference type="AlphaFoldDB" id="A0A292Y9I5"/>
<feature type="transmembrane region" description="Helical" evidence="6">
    <location>
        <begin position="37"/>
        <end position="59"/>
    </location>
</feature>
<dbReference type="GO" id="GO:0015171">
    <property type="term" value="F:amino acid transmembrane transporter activity"/>
    <property type="evidence" value="ECO:0007669"/>
    <property type="project" value="TreeGrafter"/>
</dbReference>
<dbReference type="RefSeq" id="WP_096258684.1">
    <property type="nucleotide sequence ID" value="NZ_BDME01000001.1"/>
</dbReference>
<organism evidence="7 8">
    <name type="scientific">Lebetimonas natsushimae</name>
    <dbReference type="NCBI Taxonomy" id="1936991"/>
    <lineage>
        <taxon>Bacteria</taxon>
        <taxon>Pseudomonadati</taxon>
        <taxon>Campylobacterota</taxon>
        <taxon>Epsilonproteobacteria</taxon>
        <taxon>Nautiliales</taxon>
        <taxon>Nautiliaceae</taxon>
        <taxon>Lebetimonas</taxon>
    </lineage>
</organism>
<evidence type="ECO:0000256" key="4">
    <source>
        <dbReference type="ARBA" id="ARBA00022989"/>
    </source>
</evidence>
<dbReference type="Pfam" id="PF01810">
    <property type="entry name" value="LysE"/>
    <property type="match status" value="1"/>
</dbReference>
<keyword evidence="8" id="KW-1185">Reference proteome</keyword>
<feature type="transmembrane region" description="Helical" evidence="6">
    <location>
        <begin position="167"/>
        <end position="188"/>
    </location>
</feature>
<evidence type="ECO:0000313" key="8">
    <source>
        <dbReference type="Proteomes" id="UP000217944"/>
    </source>
</evidence>
<evidence type="ECO:0000256" key="3">
    <source>
        <dbReference type="ARBA" id="ARBA00022692"/>
    </source>
</evidence>
<evidence type="ECO:0000256" key="5">
    <source>
        <dbReference type="ARBA" id="ARBA00023136"/>
    </source>
</evidence>
<comment type="caution">
    <text evidence="7">The sequence shown here is derived from an EMBL/GenBank/DDBJ whole genome shotgun (WGS) entry which is preliminary data.</text>
</comment>
<keyword evidence="4 6" id="KW-1133">Transmembrane helix</keyword>
<dbReference type="OrthoDB" id="5340182at2"/>
<feature type="transmembrane region" description="Helical" evidence="6">
    <location>
        <begin position="6"/>
        <end position="25"/>
    </location>
</feature>
<accession>A0A292Y9I5</accession>
<evidence type="ECO:0000313" key="7">
    <source>
        <dbReference type="EMBL" id="GAX87552.1"/>
    </source>
</evidence>
<dbReference type="PANTHER" id="PTHR30086:SF20">
    <property type="entry name" value="ARGININE EXPORTER PROTEIN ARGO-RELATED"/>
    <property type="match status" value="1"/>
</dbReference>
<evidence type="ECO:0008006" key="9">
    <source>
        <dbReference type="Google" id="ProtNLM"/>
    </source>
</evidence>
<dbReference type="Proteomes" id="UP000217944">
    <property type="component" value="Unassembled WGS sequence"/>
</dbReference>
<dbReference type="EMBL" id="BDME01000001">
    <property type="protein sequence ID" value="GAX87552.1"/>
    <property type="molecule type" value="Genomic_DNA"/>
</dbReference>
<dbReference type="GO" id="GO:0005886">
    <property type="term" value="C:plasma membrane"/>
    <property type="evidence" value="ECO:0007669"/>
    <property type="project" value="UniProtKB-SubCell"/>
</dbReference>
<feature type="transmembrane region" description="Helical" evidence="6">
    <location>
        <begin position="108"/>
        <end position="127"/>
    </location>
</feature>
<reference evidence="7 8" key="1">
    <citation type="journal article" date="2017" name="Syst. Appl. Microbiol.">
        <title>Lebetimonas natsushimae sp. nov., a novel strictly anaerobic, moderately thermophilic chemoautotroph isolated from a deep-sea hydrothermal vent polychaete nest in the Mid-Okinawa Trough.</title>
        <authorList>
            <person name="Nagata R."/>
            <person name="Takaki Y."/>
            <person name="Tame A."/>
            <person name="Nunoura T."/>
            <person name="Muto H."/>
            <person name="Mino S."/>
            <person name="Sawayama S."/>
            <person name="Takai K."/>
            <person name="Nakagawa S."/>
        </authorList>
    </citation>
    <scope>NUCLEOTIDE SEQUENCE [LARGE SCALE GENOMIC DNA]</scope>
    <source>
        <strain evidence="7 8">HS1857</strain>
    </source>
</reference>